<dbReference type="AlphaFoldDB" id="A0A8H2ZUP7"/>
<accession>A0A8H2ZUP7</accession>
<protein>
    <submittedName>
        <fullName evidence="1">Uncharacterized protein</fullName>
    </submittedName>
</protein>
<evidence type="ECO:0000313" key="1">
    <source>
        <dbReference type="EMBL" id="CAE6339007.1"/>
    </source>
</evidence>
<comment type="caution">
    <text evidence="1">The sequence shown here is derived from an EMBL/GenBank/DDBJ whole genome shotgun (WGS) entry which is preliminary data.</text>
</comment>
<proteinExistence type="predicted"/>
<sequence length="153" mass="17015">MVNEILEDLRHSDSSNLLTKRPLSSTELSGRGSSPEITAGRWDWFLRVWPSRASSPTVEDPMATDQSAPAIDADTVSHPAQNDEIADILHNTNRYLAIGIFSLLSPESLSAADFLFDSLGSKLDKHAYIKLNKELARCLWYSRLDRALSDAIE</sequence>
<organism evidence="1 2">
    <name type="scientific">Rhizoctonia solani</name>
    <dbReference type="NCBI Taxonomy" id="456999"/>
    <lineage>
        <taxon>Eukaryota</taxon>
        <taxon>Fungi</taxon>
        <taxon>Dikarya</taxon>
        <taxon>Basidiomycota</taxon>
        <taxon>Agaricomycotina</taxon>
        <taxon>Agaricomycetes</taxon>
        <taxon>Cantharellales</taxon>
        <taxon>Ceratobasidiaceae</taxon>
        <taxon>Rhizoctonia</taxon>
    </lineage>
</organism>
<gene>
    <name evidence="1" type="ORF">RDB_LOCUS2259</name>
</gene>
<dbReference type="Proteomes" id="UP000663846">
    <property type="component" value="Unassembled WGS sequence"/>
</dbReference>
<evidence type="ECO:0000313" key="2">
    <source>
        <dbReference type="Proteomes" id="UP000663846"/>
    </source>
</evidence>
<name>A0A8H2ZUP7_9AGAM</name>
<reference evidence="1" key="1">
    <citation type="submission" date="2021-01" db="EMBL/GenBank/DDBJ databases">
        <authorList>
            <person name="Kaushik A."/>
        </authorList>
    </citation>
    <scope>NUCLEOTIDE SEQUENCE</scope>
    <source>
        <strain evidence="1">AG1-1C</strain>
    </source>
</reference>
<dbReference type="EMBL" id="CAJMWS010000018">
    <property type="protein sequence ID" value="CAE6339007.1"/>
    <property type="molecule type" value="Genomic_DNA"/>
</dbReference>